<dbReference type="Pfam" id="PF00155">
    <property type="entry name" value="Aminotran_1_2"/>
    <property type="match status" value="1"/>
</dbReference>
<dbReference type="GO" id="GO:0005737">
    <property type="term" value="C:cytoplasm"/>
    <property type="evidence" value="ECO:0007669"/>
    <property type="project" value="TreeGrafter"/>
</dbReference>
<dbReference type="EMBL" id="JACJPY010000052">
    <property type="protein sequence ID" value="MBD2151394.1"/>
    <property type="molecule type" value="Genomic_DNA"/>
</dbReference>
<dbReference type="PANTHER" id="PTHR43807">
    <property type="entry name" value="FI04487P"/>
    <property type="match status" value="1"/>
</dbReference>
<keyword evidence="8" id="KW-1185">Reference proteome</keyword>
<dbReference type="Gene3D" id="3.90.1150.10">
    <property type="entry name" value="Aspartate Aminotransferase, domain 1"/>
    <property type="match status" value="1"/>
</dbReference>
<dbReference type="CDD" id="cd00609">
    <property type="entry name" value="AAT_like"/>
    <property type="match status" value="1"/>
</dbReference>
<keyword evidence="5" id="KW-0663">Pyridoxal phosphate</keyword>
<dbReference type="SUPFAM" id="SSF53383">
    <property type="entry name" value="PLP-dependent transferases"/>
    <property type="match status" value="1"/>
</dbReference>
<dbReference type="FunFam" id="3.40.640.10:FF:000033">
    <property type="entry name" value="Aspartate aminotransferase"/>
    <property type="match status" value="1"/>
</dbReference>
<comment type="caution">
    <text evidence="7">The sequence shown here is derived from an EMBL/GenBank/DDBJ whole genome shotgun (WGS) entry which is preliminary data.</text>
</comment>
<feature type="domain" description="Aminotransferase class I/classII large" evidence="6">
    <location>
        <begin position="39"/>
        <end position="386"/>
    </location>
</feature>
<proteinExistence type="inferred from homology"/>
<dbReference type="InterPro" id="IPR015422">
    <property type="entry name" value="PyrdxlP-dep_Trfase_small"/>
</dbReference>
<keyword evidence="4" id="KW-0808">Transferase</keyword>
<evidence type="ECO:0000256" key="5">
    <source>
        <dbReference type="ARBA" id="ARBA00022898"/>
    </source>
</evidence>
<evidence type="ECO:0000259" key="6">
    <source>
        <dbReference type="Pfam" id="PF00155"/>
    </source>
</evidence>
<evidence type="ECO:0000256" key="4">
    <source>
        <dbReference type="ARBA" id="ARBA00022679"/>
    </source>
</evidence>
<reference evidence="7 8" key="1">
    <citation type="journal article" date="2015" name="ISME J.">
        <title>Draft Genome Sequence of Streptomyces incarnatus NRRL8089, which Produces the Nucleoside Antibiotic Sinefungin.</title>
        <authorList>
            <person name="Oshima K."/>
            <person name="Hattori M."/>
            <person name="Shimizu H."/>
            <person name="Fukuda K."/>
            <person name="Nemoto M."/>
            <person name="Inagaki K."/>
            <person name="Tamura T."/>
        </authorList>
    </citation>
    <scope>NUCLEOTIDE SEQUENCE [LARGE SCALE GENOMIC DNA]</scope>
    <source>
        <strain evidence="7 8">FACHB-1277</strain>
    </source>
</reference>
<dbReference type="RefSeq" id="WP_190351813.1">
    <property type="nucleotide sequence ID" value="NZ_JACJPY010000052.1"/>
</dbReference>
<dbReference type="InterPro" id="IPR015424">
    <property type="entry name" value="PyrdxlP-dep_Trfase"/>
</dbReference>
<comment type="cofactor">
    <cofactor evidence="1">
        <name>pyridoxal 5'-phosphate</name>
        <dbReference type="ChEBI" id="CHEBI:597326"/>
    </cofactor>
</comment>
<dbReference type="GO" id="GO:0016212">
    <property type="term" value="F:kynurenine-oxoglutarate transaminase activity"/>
    <property type="evidence" value="ECO:0007669"/>
    <property type="project" value="TreeGrafter"/>
</dbReference>
<evidence type="ECO:0000313" key="8">
    <source>
        <dbReference type="Proteomes" id="UP000631421"/>
    </source>
</evidence>
<organism evidence="7 8">
    <name type="scientific">Pseudanabaena cinerea FACHB-1277</name>
    <dbReference type="NCBI Taxonomy" id="2949581"/>
    <lineage>
        <taxon>Bacteria</taxon>
        <taxon>Bacillati</taxon>
        <taxon>Cyanobacteriota</taxon>
        <taxon>Cyanophyceae</taxon>
        <taxon>Pseudanabaenales</taxon>
        <taxon>Pseudanabaenaceae</taxon>
        <taxon>Pseudanabaena</taxon>
        <taxon>Pseudanabaena cinerea</taxon>
    </lineage>
</organism>
<dbReference type="GO" id="GO:0030170">
    <property type="term" value="F:pyridoxal phosphate binding"/>
    <property type="evidence" value="ECO:0007669"/>
    <property type="project" value="InterPro"/>
</dbReference>
<accession>A0A926UUN8</accession>
<comment type="similarity">
    <text evidence="2">Belongs to the class-I pyridoxal-phosphate-dependent aminotransferase family.</text>
</comment>
<sequence>MTTVSLNPSPIYSLSQRAHQIKESQIRESSRYCEKFGAINLAQGLPDFPAPEALKEAARAAIASDMNQYADSWGWHKLREAIAQKMQRDNQITIDPETEITVCCGATEGLNVALMTLIDQGDRVLIFEPFYENYIPNLATVGGIPEFITLHPPQWEVTEEMLLPAFKKGLKAVIINSPANPTGKVWTRTELELIAKLCQEYDVYAITDEIYEYIIYEQEHISLMSIDGMRDRTIVVNGFSKTFCITGWRLGYVVASPYLSAAIRRIHDFITISAPAPLQYAALTAMEFGREYFTNLADDYRRKRDLFYPVLVELGFAPVLPQGAYYIWTDSSMIAKDADSAAFWLAKEALVAAVPGTCFSHPDREKVNALRFCFAKKDSTLESAIANLRKVCHFS</sequence>
<evidence type="ECO:0000313" key="7">
    <source>
        <dbReference type="EMBL" id="MBD2151394.1"/>
    </source>
</evidence>
<dbReference type="Gene3D" id="3.40.640.10">
    <property type="entry name" value="Type I PLP-dependent aspartate aminotransferase-like (Major domain)"/>
    <property type="match status" value="1"/>
</dbReference>
<keyword evidence="3 7" id="KW-0032">Aminotransferase</keyword>
<dbReference type="InterPro" id="IPR051326">
    <property type="entry name" value="Kynurenine-oxoglutarate_AT"/>
</dbReference>
<gene>
    <name evidence="7" type="ORF">H6F44_14870</name>
</gene>
<name>A0A926UUN8_9CYAN</name>
<dbReference type="AlphaFoldDB" id="A0A926UUN8"/>
<dbReference type="Proteomes" id="UP000631421">
    <property type="component" value="Unassembled WGS sequence"/>
</dbReference>
<dbReference type="PANTHER" id="PTHR43807:SF20">
    <property type="entry name" value="FI04487P"/>
    <property type="match status" value="1"/>
</dbReference>
<dbReference type="InterPro" id="IPR015421">
    <property type="entry name" value="PyrdxlP-dep_Trfase_major"/>
</dbReference>
<evidence type="ECO:0000256" key="3">
    <source>
        <dbReference type="ARBA" id="ARBA00022576"/>
    </source>
</evidence>
<evidence type="ECO:0000256" key="1">
    <source>
        <dbReference type="ARBA" id="ARBA00001933"/>
    </source>
</evidence>
<protein>
    <submittedName>
        <fullName evidence="7">Aminotransferase class I/II-fold pyridoxal phosphate-dependent enzyme</fullName>
    </submittedName>
</protein>
<dbReference type="InterPro" id="IPR004839">
    <property type="entry name" value="Aminotransferase_I/II_large"/>
</dbReference>
<evidence type="ECO:0000256" key="2">
    <source>
        <dbReference type="ARBA" id="ARBA00007441"/>
    </source>
</evidence>